<feature type="compositionally biased region" description="Basic and acidic residues" evidence="1">
    <location>
        <begin position="92"/>
        <end position="102"/>
    </location>
</feature>
<proteinExistence type="predicted"/>
<dbReference type="AlphaFoldDB" id="A0A7S4RQG0"/>
<protein>
    <submittedName>
        <fullName evidence="2">Uncharacterized protein</fullName>
    </submittedName>
</protein>
<name>A0A7S4RQG0_9STRA</name>
<dbReference type="EMBL" id="HBNS01028292">
    <property type="protein sequence ID" value="CAE4621230.1"/>
    <property type="molecule type" value="Transcribed_RNA"/>
</dbReference>
<sequence>MEEDKIFSAATIQIHSVGYTTAKAMKVAGFSEDECSNFALRKRIQRQIQQILHPPKSPVPKRVVVRVGESVTIIVTENEQTYNQTSSSSSRTEIKNSKEVPKAKKAAVGRPKGRHSSHRVAEDAANKQKIIERENMAYSVAEEQLRAQLAIEKGTKKLSAEKIVNTVNELYLTSVSAKTLRNRILKGLPGPPSRKGRKSTIPCPVSLR</sequence>
<reference evidence="2" key="1">
    <citation type="submission" date="2021-01" db="EMBL/GenBank/DDBJ databases">
        <authorList>
            <person name="Corre E."/>
            <person name="Pelletier E."/>
            <person name="Niang G."/>
            <person name="Scheremetjew M."/>
            <person name="Finn R."/>
            <person name="Kale V."/>
            <person name="Holt S."/>
            <person name="Cochrane G."/>
            <person name="Meng A."/>
            <person name="Brown T."/>
            <person name="Cohen L."/>
        </authorList>
    </citation>
    <scope>NUCLEOTIDE SEQUENCE</scope>
    <source>
        <strain evidence="2">GSO104</strain>
    </source>
</reference>
<feature type="compositionally biased region" description="Polar residues" evidence="1">
    <location>
        <begin position="81"/>
        <end position="91"/>
    </location>
</feature>
<feature type="region of interest" description="Disordered" evidence="1">
    <location>
        <begin position="187"/>
        <end position="208"/>
    </location>
</feature>
<evidence type="ECO:0000256" key="1">
    <source>
        <dbReference type="SAM" id="MobiDB-lite"/>
    </source>
</evidence>
<feature type="compositionally biased region" description="Basic residues" evidence="1">
    <location>
        <begin position="103"/>
        <end position="118"/>
    </location>
</feature>
<evidence type="ECO:0000313" key="2">
    <source>
        <dbReference type="EMBL" id="CAE4621230.1"/>
    </source>
</evidence>
<organism evidence="2">
    <name type="scientific">Ditylum brightwellii</name>
    <dbReference type="NCBI Taxonomy" id="49249"/>
    <lineage>
        <taxon>Eukaryota</taxon>
        <taxon>Sar</taxon>
        <taxon>Stramenopiles</taxon>
        <taxon>Ochrophyta</taxon>
        <taxon>Bacillariophyta</taxon>
        <taxon>Mediophyceae</taxon>
        <taxon>Lithodesmiophycidae</taxon>
        <taxon>Lithodesmiales</taxon>
        <taxon>Lithodesmiaceae</taxon>
        <taxon>Ditylum</taxon>
    </lineage>
</organism>
<accession>A0A7S4RQG0</accession>
<feature type="region of interest" description="Disordered" evidence="1">
    <location>
        <begin position="81"/>
        <end position="124"/>
    </location>
</feature>
<gene>
    <name evidence="2" type="ORF">DBRI00130_LOCUS22259</name>
</gene>